<dbReference type="InterPro" id="IPR025558">
    <property type="entry name" value="DUF4283"/>
</dbReference>
<comment type="caution">
    <text evidence="3">The sequence shown here is derived from an EMBL/GenBank/DDBJ whole genome shotgun (WGS) entry which is preliminary data.</text>
</comment>
<keyword evidence="4" id="KW-1185">Reference proteome</keyword>
<reference evidence="4" key="1">
    <citation type="submission" date="2024-07" db="EMBL/GenBank/DDBJ databases">
        <title>Two chromosome-level genome assemblies of Korean endemic species Abeliophyllum distichum and Forsythia ovata (Oleaceae).</title>
        <authorList>
            <person name="Jang H."/>
        </authorList>
    </citation>
    <scope>NUCLEOTIDE SEQUENCE [LARGE SCALE GENOMIC DNA]</scope>
</reference>
<dbReference type="PANTHER" id="PTHR31286">
    <property type="entry name" value="GLYCINE-RICH CELL WALL STRUCTURAL PROTEIN 1.8-LIKE"/>
    <property type="match status" value="1"/>
</dbReference>
<organism evidence="3 4">
    <name type="scientific">Abeliophyllum distichum</name>
    <dbReference type="NCBI Taxonomy" id="126358"/>
    <lineage>
        <taxon>Eukaryota</taxon>
        <taxon>Viridiplantae</taxon>
        <taxon>Streptophyta</taxon>
        <taxon>Embryophyta</taxon>
        <taxon>Tracheophyta</taxon>
        <taxon>Spermatophyta</taxon>
        <taxon>Magnoliopsida</taxon>
        <taxon>eudicotyledons</taxon>
        <taxon>Gunneridae</taxon>
        <taxon>Pentapetalae</taxon>
        <taxon>asterids</taxon>
        <taxon>lamiids</taxon>
        <taxon>Lamiales</taxon>
        <taxon>Oleaceae</taxon>
        <taxon>Forsythieae</taxon>
        <taxon>Abeliophyllum</taxon>
    </lineage>
</organism>
<dbReference type="EMBL" id="JBFOLK010000003">
    <property type="protein sequence ID" value="KAL2526561.1"/>
    <property type="molecule type" value="Genomic_DNA"/>
</dbReference>
<name>A0ABD1UNC3_9LAMI</name>
<sequence length="359" mass="39346">MKKGGALATRASQFAETLGEAPNVAAANPNGDPSTGQSPLVAPPLGDLFGVSIGSQTLAPAVLKLDPSRRALPASSSPLAASYPPPFQEMPISAMVISCHLIAPEEVPALFSLSEPDSIGLQLDPSVQPRVALDTIAVGSKGAPTPAPATLRVHLRHAISSTERSMRKSFASVLQSAPDSACHRFMAKEPFLHRGEPALTITTDEEASLAEPFKFTLVVKFSHRKPRMVEVRNSFQKFRFAGEFKIGLIDFKHILIHLTHEDDYSHLFLKPLWFIMGCPMRVLKWTCDFHPDAESLIAPVWISFPLLLVRLRAKEFLFALSKLVGIPLRIDETTADLLRPSEDRVCVEVNLEHMLPDRV</sequence>
<dbReference type="Proteomes" id="UP001604336">
    <property type="component" value="Unassembled WGS sequence"/>
</dbReference>
<gene>
    <name evidence="3" type="ORF">Adt_11615</name>
</gene>
<proteinExistence type="predicted"/>
<feature type="region of interest" description="Disordered" evidence="1">
    <location>
        <begin position="19"/>
        <end position="41"/>
    </location>
</feature>
<dbReference type="AlphaFoldDB" id="A0ABD1UNC3"/>
<evidence type="ECO:0000313" key="3">
    <source>
        <dbReference type="EMBL" id="KAL2526561.1"/>
    </source>
</evidence>
<dbReference type="Pfam" id="PF14111">
    <property type="entry name" value="DUF4283"/>
    <property type="match status" value="1"/>
</dbReference>
<dbReference type="PANTHER" id="PTHR31286:SF179">
    <property type="entry name" value="RNASE H TYPE-1 DOMAIN-CONTAINING PROTEIN"/>
    <property type="match status" value="1"/>
</dbReference>
<protein>
    <recommendedName>
        <fullName evidence="2">DUF4283 domain-containing protein</fullName>
    </recommendedName>
</protein>
<accession>A0ABD1UNC3</accession>
<evidence type="ECO:0000256" key="1">
    <source>
        <dbReference type="SAM" id="MobiDB-lite"/>
    </source>
</evidence>
<feature type="domain" description="DUF4283" evidence="2">
    <location>
        <begin position="211"/>
        <end position="292"/>
    </location>
</feature>
<dbReference type="InterPro" id="IPR040256">
    <property type="entry name" value="At4g02000-like"/>
</dbReference>
<evidence type="ECO:0000259" key="2">
    <source>
        <dbReference type="Pfam" id="PF14111"/>
    </source>
</evidence>
<evidence type="ECO:0000313" key="4">
    <source>
        <dbReference type="Proteomes" id="UP001604336"/>
    </source>
</evidence>